<sequence length="153" mass="17448">MPFLKVCVALYDYEANTEEELAIKENDVLYILEDDDPEWWKAKLKTADPNDLHIGLVPSNYVEPLPTSGTVLGLYKYDATTEEELAFEEGDTLTLYEQDDPDWFLVGNGSHVGFVPGNYVESSAGQESHSHDDQQTQEQYDEDYAEDQQEEDQ</sequence>
<dbReference type="SUPFAM" id="SSF50044">
    <property type="entry name" value="SH3-domain"/>
    <property type="match status" value="2"/>
</dbReference>
<feature type="domain" description="SH3" evidence="7">
    <location>
        <begin position="2"/>
        <end position="67"/>
    </location>
</feature>
<name>A0A9P6IQ45_9FUNG</name>
<dbReference type="AlphaFoldDB" id="A0A9P6IQ45"/>
<proteinExistence type="predicted"/>
<dbReference type="PANTHER" id="PTHR14167:SF81">
    <property type="entry name" value="ENDOPHILIN-A"/>
    <property type="match status" value="1"/>
</dbReference>
<keyword evidence="3" id="KW-0175">Coiled coil</keyword>
<feature type="domain" description="SH3" evidence="7">
    <location>
        <begin position="68"/>
        <end position="125"/>
    </location>
</feature>
<dbReference type="Pfam" id="PF00018">
    <property type="entry name" value="SH3_1"/>
    <property type="match status" value="1"/>
</dbReference>
<dbReference type="InterPro" id="IPR001452">
    <property type="entry name" value="SH3_domain"/>
</dbReference>
<dbReference type="PRINTS" id="PR00452">
    <property type="entry name" value="SH3DOMAIN"/>
</dbReference>
<gene>
    <name evidence="8" type="primary">SLA1_1</name>
    <name evidence="8" type="ORF">BGZ65_000367</name>
</gene>
<dbReference type="PANTHER" id="PTHR14167">
    <property type="entry name" value="SH3 DOMAIN-CONTAINING"/>
    <property type="match status" value="1"/>
</dbReference>
<organism evidence="8 9">
    <name type="scientific">Modicella reniformis</name>
    <dbReference type="NCBI Taxonomy" id="1440133"/>
    <lineage>
        <taxon>Eukaryota</taxon>
        <taxon>Fungi</taxon>
        <taxon>Fungi incertae sedis</taxon>
        <taxon>Mucoromycota</taxon>
        <taxon>Mortierellomycotina</taxon>
        <taxon>Mortierellomycetes</taxon>
        <taxon>Mortierellales</taxon>
        <taxon>Mortierellaceae</taxon>
        <taxon>Modicella</taxon>
    </lineage>
</organism>
<dbReference type="OrthoDB" id="5971719at2759"/>
<dbReference type="PROSITE" id="PS50002">
    <property type="entry name" value="SH3"/>
    <property type="match status" value="2"/>
</dbReference>
<dbReference type="Pfam" id="PF14604">
    <property type="entry name" value="SH3_9"/>
    <property type="match status" value="1"/>
</dbReference>
<feature type="non-terminal residue" evidence="8">
    <location>
        <position position="1"/>
    </location>
</feature>
<dbReference type="InterPro" id="IPR050384">
    <property type="entry name" value="Endophilin_SH3RF"/>
</dbReference>
<evidence type="ECO:0000256" key="2">
    <source>
        <dbReference type="ARBA" id="ARBA00022443"/>
    </source>
</evidence>
<keyword evidence="4" id="KW-0472">Membrane</keyword>
<evidence type="ECO:0000259" key="7">
    <source>
        <dbReference type="PROSITE" id="PS50002"/>
    </source>
</evidence>
<dbReference type="Gene3D" id="2.30.30.40">
    <property type="entry name" value="SH3 Domains"/>
    <property type="match status" value="2"/>
</dbReference>
<evidence type="ECO:0000256" key="1">
    <source>
        <dbReference type="ARBA" id="ARBA00004170"/>
    </source>
</evidence>
<dbReference type="Proteomes" id="UP000749646">
    <property type="component" value="Unassembled WGS sequence"/>
</dbReference>
<evidence type="ECO:0000313" key="9">
    <source>
        <dbReference type="Proteomes" id="UP000749646"/>
    </source>
</evidence>
<evidence type="ECO:0000256" key="5">
    <source>
        <dbReference type="PROSITE-ProRule" id="PRU00192"/>
    </source>
</evidence>
<keyword evidence="9" id="KW-1185">Reference proteome</keyword>
<reference evidence="8" key="1">
    <citation type="journal article" date="2020" name="Fungal Divers.">
        <title>Resolving the Mortierellaceae phylogeny through synthesis of multi-gene phylogenetics and phylogenomics.</title>
        <authorList>
            <person name="Vandepol N."/>
            <person name="Liber J."/>
            <person name="Desiro A."/>
            <person name="Na H."/>
            <person name="Kennedy M."/>
            <person name="Barry K."/>
            <person name="Grigoriev I.V."/>
            <person name="Miller A.N."/>
            <person name="O'Donnell K."/>
            <person name="Stajich J.E."/>
            <person name="Bonito G."/>
        </authorList>
    </citation>
    <scope>NUCLEOTIDE SEQUENCE</scope>
    <source>
        <strain evidence="8">MES-2147</strain>
    </source>
</reference>
<feature type="region of interest" description="Disordered" evidence="6">
    <location>
        <begin position="116"/>
        <end position="153"/>
    </location>
</feature>
<evidence type="ECO:0000256" key="4">
    <source>
        <dbReference type="ARBA" id="ARBA00023136"/>
    </source>
</evidence>
<comment type="caution">
    <text evidence="8">The sequence shown here is derived from an EMBL/GenBank/DDBJ whole genome shotgun (WGS) entry which is preliminary data.</text>
</comment>
<accession>A0A9P6IQ45</accession>
<feature type="compositionally biased region" description="Acidic residues" evidence="6">
    <location>
        <begin position="139"/>
        <end position="153"/>
    </location>
</feature>
<dbReference type="InterPro" id="IPR036028">
    <property type="entry name" value="SH3-like_dom_sf"/>
</dbReference>
<dbReference type="EMBL" id="JAAAHW010008885">
    <property type="protein sequence ID" value="KAF9943744.1"/>
    <property type="molecule type" value="Genomic_DNA"/>
</dbReference>
<evidence type="ECO:0000256" key="3">
    <source>
        <dbReference type="ARBA" id="ARBA00023054"/>
    </source>
</evidence>
<protein>
    <submittedName>
        <fullName evidence="8">Cytoskeletal protein binding protein</fullName>
    </submittedName>
</protein>
<evidence type="ECO:0000256" key="6">
    <source>
        <dbReference type="SAM" id="MobiDB-lite"/>
    </source>
</evidence>
<dbReference type="SMART" id="SM00326">
    <property type="entry name" value="SH3"/>
    <property type="match status" value="2"/>
</dbReference>
<comment type="subcellular location">
    <subcellularLocation>
        <location evidence="1">Membrane</location>
        <topology evidence="1">Peripheral membrane protein</topology>
    </subcellularLocation>
</comment>
<evidence type="ECO:0000313" key="8">
    <source>
        <dbReference type="EMBL" id="KAF9943744.1"/>
    </source>
</evidence>
<keyword evidence="2 5" id="KW-0728">SH3 domain</keyword>